<dbReference type="PANTHER" id="PTHR13017:SF0">
    <property type="entry name" value="METHENYLTETRAHYDROFOLATE SYNTHASE DOMAIN-CONTAINING PROTEIN"/>
    <property type="match status" value="1"/>
</dbReference>
<dbReference type="RefSeq" id="WP_350243674.1">
    <property type="nucleotide sequence ID" value="NZ_CP158299.1"/>
</dbReference>
<name>A0AAU7UC70_9DEIO</name>
<gene>
    <name evidence="1" type="ORF">ABOD76_19765</name>
</gene>
<protein>
    <submittedName>
        <fullName evidence="1">5-formyltetrahydrofolate cyclo-ligase</fullName>
    </submittedName>
</protein>
<dbReference type="Gene3D" id="3.40.50.10420">
    <property type="entry name" value="NagB/RpiA/CoA transferase-like"/>
    <property type="match status" value="1"/>
</dbReference>
<sequence>MMQTGEAATSSLFTAGSVRERVWGDLMCSRAAIYPLPPHGHQPNFVGAREAAARLLAHPDVQRHRCLIVGAERALYPLRKQALEAGVALYVPDQNRAGWYFRVSDPGGANLKRSREVGEPKLRPEGATGVVLACVAVDRAGGRLGKGFGWAARGLNLGLPEYTLAHPRMLLERLDCPPDSQVQLIGLPDEVISP</sequence>
<proteinExistence type="predicted"/>
<dbReference type="KEGG" id="dsc:ABOD76_19765"/>
<dbReference type="GO" id="GO:0005737">
    <property type="term" value="C:cytoplasm"/>
    <property type="evidence" value="ECO:0007669"/>
    <property type="project" value="TreeGrafter"/>
</dbReference>
<dbReference type="PANTHER" id="PTHR13017">
    <property type="entry name" value="5-FORMYLTETRAHYDROFOLATE CYCLO-LIGASE-RELATED"/>
    <property type="match status" value="1"/>
</dbReference>
<evidence type="ECO:0000313" key="1">
    <source>
        <dbReference type="EMBL" id="XBV85634.1"/>
    </source>
</evidence>
<dbReference type="Pfam" id="PF01812">
    <property type="entry name" value="5-FTHF_cyc-lig"/>
    <property type="match status" value="1"/>
</dbReference>
<dbReference type="AlphaFoldDB" id="A0AAU7UC70"/>
<reference evidence="1" key="1">
    <citation type="submission" date="2024-06" db="EMBL/GenBank/DDBJ databases">
        <title>Draft Genome Sequence of Deinococcus sonorensis Type Strain KR-87, a Biofilm Producing Representative of the Genus Deinococcus.</title>
        <authorList>
            <person name="Boren L.S."/>
            <person name="Grosso R.A."/>
            <person name="Hugenberg-Cox A.N."/>
            <person name="Hill J.T.E."/>
            <person name="Albert C.M."/>
            <person name="Tuohy J.M."/>
        </authorList>
    </citation>
    <scope>NUCLEOTIDE SEQUENCE</scope>
    <source>
        <strain evidence="1">KR-87</strain>
    </source>
</reference>
<dbReference type="InterPro" id="IPR037171">
    <property type="entry name" value="NagB/RpiA_transferase-like"/>
</dbReference>
<organism evidence="1">
    <name type="scientific">Deinococcus sonorensis KR-87</name>
    <dbReference type="NCBI Taxonomy" id="694439"/>
    <lineage>
        <taxon>Bacteria</taxon>
        <taxon>Thermotogati</taxon>
        <taxon>Deinococcota</taxon>
        <taxon>Deinococci</taxon>
        <taxon>Deinococcales</taxon>
        <taxon>Deinococcaceae</taxon>
        <taxon>Deinococcus</taxon>
    </lineage>
</organism>
<dbReference type="InterPro" id="IPR002698">
    <property type="entry name" value="FTHF_cligase"/>
</dbReference>
<accession>A0AAU7UC70</accession>
<dbReference type="SUPFAM" id="SSF100950">
    <property type="entry name" value="NagB/RpiA/CoA transferase-like"/>
    <property type="match status" value="1"/>
</dbReference>
<dbReference type="InterPro" id="IPR024185">
    <property type="entry name" value="FTHF_cligase-like_sf"/>
</dbReference>
<dbReference type="EMBL" id="CP158299">
    <property type="protein sequence ID" value="XBV85634.1"/>
    <property type="molecule type" value="Genomic_DNA"/>
</dbReference>